<comment type="caution">
    <text evidence="1">The sequence shown here is derived from an EMBL/GenBank/DDBJ whole genome shotgun (WGS) entry which is preliminary data.</text>
</comment>
<evidence type="ECO:0000313" key="2">
    <source>
        <dbReference type="Proteomes" id="UP000593571"/>
    </source>
</evidence>
<reference evidence="1 2" key="1">
    <citation type="journal article" date="2020" name="Nature">
        <title>Six reference-quality genomes reveal evolution of bat adaptations.</title>
        <authorList>
            <person name="Jebb D."/>
            <person name="Huang Z."/>
            <person name="Pippel M."/>
            <person name="Hughes G.M."/>
            <person name="Lavrichenko K."/>
            <person name="Devanna P."/>
            <person name="Winkler S."/>
            <person name="Jermiin L.S."/>
            <person name="Skirmuntt E.C."/>
            <person name="Katzourakis A."/>
            <person name="Burkitt-Gray L."/>
            <person name="Ray D.A."/>
            <person name="Sullivan K.A.M."/>
            <person name="Roscito J.G."/>
            <person name="Kirilenko B.M."/>
            <person name="Davalos L.M."/>
            <person name="Corthals A.P."/>
            <person name="Power M.L."/>
            <person name="Jones G."/>
            <person name="Ransome R.D."/>
            <person name="Dechmann D.K.N."/>
            <person name="Locatelli A.G."/>
            <person name="Puechmaille S.J."/>
            <person name="Fedrigo O."/>
            <person name="Jarvis E.D."/>
            <person name="Hiller M."/>
            <person name="Vernes S.C."/>
            <person name="Myers E.W."/>
            <person name="Teeling E.C."/>
        </authorList>
    </citation>
    <scope>NUCLEOTIDE SEQUENCE [LARGE SCALE GENOMIC DNA]</scope>
    <source>
        <strain evidence="1">MRouAeg1</strain>
        <tissue evidence="1">Muscle</tissue>
    </source>
</reference>
<accession>A0A7J8IM68</accession>
<gene>
    <name evidence="1" type="ORF">HJG63_010808</name>
</gene>
<dbReference type="AlphaFoldDB" id="A0A7J8IM68"/>
<proteinExistence type="predicted"/>
<keyword evidence="2" id="KW-1185">Reference proteome</keyword>
<organism evidence="1 2">
    <name type="scientific">Rousettus aegyptiacus</name>
    <name type="common">Egyptian fruit bat</name>
    <name type="synonym">Pteropus aegyptiacus</name>
    <dbReference type="NCBI Taxonomy" id="9407"/>
    <lineage>
        <taxon>Eukaryota</taxon>
        <taxon>Metazoa</taxon>
        <taxon>Chordata</taxon>
        <taxon>Craniata</taxon>
        <taxon>Vertebrata</taxon>
        <taxon>Euteleostomi</taxon>
        <taxon>Mammalia</taxon>
        <taxon>Eutheria</taxon>
        <taxon>Laurasiatheria</taxon>
        <taxon>Chiroptera</taxon>
        <taxon>Yinpterochiroptera</taxon>
        <taxon>Pteropodoidea</taxon>
        <taxon>Pteropodidae</taxon>
        <taxon>Rousettinae</taxon>
        <taxon>Rousettus</taxon>
    </lineage>
</organism>
<protein>
    <submittedName>
        <fullName evidence="1">Uncharacterized protein</fullName>
    </submittedName>
</protein>
<dbReference type="EMBL" id="JACASE010000003">
    <property type="protein sequence ID" value="KAF6485677.1"/>
    <property type="molecule type" value="Genomic_DNA"/>
</dbReference>
<sequence length="126" mass="13544">MNVMIGTSASKENHSPFSKGRRSWRVCLDEQLLLSGSDGPLWPFAHSMALPTPRLPGVDHRDPILEAPAAAQPVGRLDGAQGSLDSGEDLCLMDPFPRGPDELAPLLPNALTGAFLFRLWGEEAEG</sequence>
<dbReference type="Proteomes" id="UP000593571">
    <property type="component" value="Unassembled WGS sequence"/>
</dbReference>
<name>A0A7J8IM68_ROUAE</name>
<evidence type="ECO:0000313" key="1">
    <source>
        <dbReference type="EMBL" id="KAF6485677.1"/>
    </source>
</evidence>